<gene>
    <name evidence="3" type="ORF">RchiOBHm_Chr7g0225721</name>
</gene>
<feature type="compositionally biased region" description="Basic and acidic residues" evidence="1">
    <location>
        <begin position="21"/>
        <end position="32"/>
    </location>
</feature>
<dbReference type="EC" id="2.3.1.48" evidence="3"/>
<dbReference type="GO" id="GO:0003714">
    <property type="term" value="F:transcription corepressor activity"/>
    <property type="evidence" value="ECO:0007669"/>
    <property type="project" value="InterPro"/>
</dbReference>
<dbReference type="InterPro" id="IPR016181">
    <property type="entry name" value="Acyl_CoA_acyltransferase"/>
</dbReference>
<reference evidence="3 4" key="1">
    <citation type="journal article" date="2018" name="Nat. Genet.">
        <title>The Rosa genome provides new insights in the design of modern roses.</title>
        <authorList>
            <person name="Bendahmane M."/>
        </authorList>
    </citation>
    <scope>NUCLEOTIDE SEQUENCE [LARGE SCALE GENOMIC DNA]</scope>
    <source>
        <strain evidence="4">cv. Old Blush</strain>
    </source>
</reference>
<proteinExistence type="predicted"/>
<dbReference type="Gene3D" id="3.40.630.30">
    <property type="match status" value="1"/>
</dbReference>
<dbReference type="Pfam" id="PF23209">
    <property type="entry name" value="IDM1_C"/>
    <property type="match status" value="1"/>
</dbReference>
<protein>
    <submittedName>
        <fullName evidence="3">Putative histone acetyltransferase</fullName>
        <ecNumber evidence="3">2.3.1.48</ecNumber>
    </submittedName>
</protein>
<dbReference type="Proteomes" id="UP000238479">
    <property type="component" value="Chromosome 7"/>
</dbReference>
<evidence type="ECO:0000313" key="3">
    <source>
        <dbReference type="EMBL" id="PRQ20217.1"/>
    </source>
</evidence>
<keyword evidence="3" id="KW-0012">Acyltransferase</keyword>
<dbReference type="GO" id="GO:0005634">
    <property type="term" value="C:nucleus"/>
    <property type="evidence" value="ECO:0007669"/>
    <property type="project" value="TreeGrafter"/>
</dbReference>
<evidence type="ECO:0000256" key="1">
    <source>
        <dbReference type="SAM" id="MobiDB-lite"/>
    </source>
</evidence>
<feature type="compositionally biased region" description="Polar residues" evidence="1">
    <location>
        <begin position="9"/>
        <end position="18"/>
    </location>
</feature>
<keyword evidence="3" id="KW-0808">Transferase</keyword>
<dbReference type="GO" id="GO:0006357">
    <property type="term" value="P:regulation of transcription by RNA polymerase II"/>
    <property type="evidence" value="ECO:0007669"/>
    <property type="project" value="TreeGrafter"/>
</dbReference>
<keyword evidence="4" id="KW-1185">Reference proteome</keyword>
<dbReference type="STRING" id="74649.A0A2P6PE60"/>
<feature type="domain" description="Increased DNA methylation 1 C-terminal" evidence="2">
    <location>
        <begin position="116"/>
        <end position="212"/>
    </location>
</feature>
<dbReference type="AlphaFoldDB" id="A0A2P6PE60"/>
<dbReference type="GO" id="GO:0061733">
    <property type="term" value="F:protein-lysine-acetyltransferase activity"/>
    <property type="evidence" value="ECO:0007669"/>
    <property type="project" value="UniProtKB-EC"/>
</dbReference>
<dbReference type="PANTHER" id="PTHR46309:SF12">
    <property type="entry name" value="GB|AAC80581.1"/>
    <property type="match status" value="1"/>
</dbReference>
<name>A0A2P6PE60_ROSCH</name>
<dbReference type="OMA" id="PRRNIDM"/>
<dbReference type="PANTHER" id="PTHR46309">
    <property type="entry name" value="PHD FINGER PROTEIN 12"/>
    <property type="match status" value="1"/>
</dbReference>
<organism evidence="3 4">
    <name type="scientific">Rosa chinensis</name>
    <name type="common">China rose</name>
    <dbReference type="NCBI Taxonomy" id="74649"/>
    <lineage>
        <taxon>Eukaryota</taxon>
        <taxon>Viridiplantae</taxon>
        <taxon>Streptophyta</taxon>
        <taxon>Embryophyta</taxon>
        <taxon>Tracheophyta</taxon>
        <taxon>Spermatophyta</taxon>
        <taxon>Magnoliopsida</taxon>
        <taxon>eudicotyledons</taxon>
        <taxon>Gunneridae</taxon>
        <taxon>Pentapetalae</taxon>
        <taxon>rosids</taxon>
        <taxon>fabids</taxon>
        <taxon>Rosales</taxon>
        <taxon>Rosaceae</taxon>
        <taxon>Rosoideae</taxon>
        <taxon>Rosoideae incertae sedis</taxon>
        <taxon>Rosa</taxon>
    </lineage>
</organism>
<dbReference type="CDD" id="cd04301">
    <property type="entry name" value="NAT_SF"/>
    <property type="match status" value="1"/>
</dbReference>
<dbReference type="InterPro" id="IPR042163">
    <property type="entry name" value="PHF12"/>
</dbReference>
<sequence length="212" mass="24609">MKRKRAFTMASSWSSTVKPSRVPEEESVRCWESKTASSNRTRPQIQSRSRRGSKTRNINDVLKDERSKIYGINRILGTPIPVSNNLTWRLLKSHMRIESFYCTKLHSALNAIHECFEPSKDPYTNRDIAEDIVFDLESNFELNLRGFYTVVLERRDDDDGHEEMVGAATVRINKGVAEVPLVATRPQFRRLGMCRILMNELENRLMEFGIER</sequence>
<evidence type="ECO:0000313" key="4">
    <source>
        <dbReference type="Proteomes" id="UP000238479"/>
    </source>
</evidence>
<evidence type="ECO:0000259" key="2">
    <source>
        <dbReference type="Pfam" id="PF23209"/>
    </source>
</evidence>
<feature type="compositionally biased region" description="Polar residues" evidence="1">
    <location>
        <begin position="34"/>
        <end position="47"/>
    </location>
</feature>
<dbReference type="EMBL" id="PDCK01000045">
    <property type="protein sequence ID" value="PRQ20217.1"/>
    <property type="molecule type" value="Genomic_DNA"/>
</dbReference>
<dbReference type="SUPFAM" id="SSF55729">
    <property type="entry name" value="Acyl-CoA N-acyltransferases (Nat)"/>
    <property type="match status" value="1"/>
</dbReference>
<feature type="region of interest" description="Disordered" evidence="1">
    <location>
        <begin position="1"/>
        <end position="54"/>
    </location>
</feature>
<dbReference type="Gramene" id="PRQ20217">
    <property type="protein sequence ID" value="PRQ20217"/>
    <property type="gene ID" value="RchiOBHm_Chr7g0225721"/>
</dbReference>
<dbReference type="InterPro" id="IPR056511">
    <property type="entry name" value="IDM1_C"/>
</dbReference>
<accession>A0A2P6PE60</accession>
<comment type="caution">
    <text evidence="3">The sequence shown here is derived from an EMBL/GenBank/DDBJ whole genome shotgun (WGS) entry which is preliminary data.</text>
</comment>